<evidence type="ECO:0000313" key="3">
    <source>
        <dbReference type="Proteomes" id="UP000308768"/>
    </source>
</evidence>
<feature type="compositionally biased region" description="Basic and acidic residues" evidence="1">
    <location>
        <begin position="62"/>
        <end position="77"/>
    </location>
</feature>
<dbReference type="Proteomes" id="UP000308768">
    <property type="component" value="Unassembled WGS sequence"/>
</dbReference>
<protein>
    <submittedName>
        <fullName evidence="2">Uncharacterized protein</fullName>
    </submittedName>
</protein>
<gene>
    <name evidence="2" type="ORF">B0A49_06478</name>
</gene>
<sequence>MANSVAVPVEGSAHVDERSKEQSKEESEEQPREQSNASFNEELKVAIQEAVQSEDTATVEDEAAHRRLDELREPQERQRKRQKRLVGDPAAGIPHTVPLEYQEIDGNVIHLEALTDQEATENVISAGLVERLQLADKTCDEFDENTETLEAAGREASPRTWVRLHYKVRSDGDCFEQSFRVHYGAPENDLVLGVPALTSMYLLSQHHPHPAPLKVPVLGVPYYKFHTPRARRSITYGLNAEDLVPQRSFPGQAIKVLPDGTV</sequence>
<feature type="region of interest" description="Disordered" evidence="1">
    <location>
        <begin position="1"/>
        <end position="91"/>
    </location>
</feature>
<dbReference type="EMBL" id="NAJN01000696">
    <property type="protein sequence ID" value="TKA69792.1"/>
    <property type="molecule type" value="Genomic_DNA"/>
</dbReference>
<dbReference type="AlphaFoldDB" id="A0A4U0X0Q2"/>
<feature type="compositionally biased region" description="Basic and acidic residues" evidence="1">
    <location>
        <begin position="13"/>
        <end position="32"/>
    </location>
</feature>
<name>A0A4U0X0Q2_9PEZI</name>
<proteinExistence type="predicted"/>
<organism evidence="2 3">
    <name type="scientific">Cryomyces minteri</name>
    <dbReference type="NCBI Taxonomy" id="331657"/>
    <lineage>
        <taxon>Eukaryota</taxon>
        <taxon>Fungi</taxon>
        <taxon>Dikarya</taxon>
        <taxon>Ascomycota</taxon>
        <taxon>Pezizomycotina</taxon>
        <taxon>Dothideomycetes</taxon>
        <taxon>Dothideomycetes incertae sedis</taxon>
        <taxon>Cryomyces</taxon>
    </lineage>
</organism>
<comment type="caution">
    <text evidence="2">The sequence shown here is derived from an EMBL/GenBank/DDBJ whole genome shotgun (WGS) entry which is preliminary data.</text>
</comment>
<reference evidence="2 3" key="1">
    <citation type="submission" date="2017-03" db="EMBL/GenBank/DDBJ databases">
        <title>Genomes of endolithic fungi from Antarctica.</title>
        <authorList>
            <person name="Coleine C."/>
            <person name="Masonjones S."/>
            <person name="Stajich J.E."/>
        </authorList>
    </citation>
    <scope>NUCLEOTIDE SEQUENCE [LARGE SCALE GENOMIC DNA]</scope>
    <source>
        <strain evidence="2 3">CCFEE 5187</strain>
    </source>
</reference>
<evidence type="ECO:0000256" key="1">
    <source>
        <dbReference type="SAM" id="MobiDB-lite"/>
    </source>
</evidence>
<keyword evidence="3" id="KW-1185">Reference proteome</keyword>
<accession>A0A4U0X0Q2</accession>
<evidence type="ECO:0000313" key="2">
    <source>
        <dbReference type="EMBL" id="TKA69792.1"/>
    </source>
</evidence>